<evidence type="ECO:0000313" key="2">
    <source>
        <dbReference type="Proteomes" id="UP000078200"/>
    </source>
</evidence>
<sequence>MCIFMLNNGYLNRNICDVGDADGYSGRSSTSATRNSISSGSNSSCSSSWWLIYICPSIGSTNVQLTEVHTRIRATTTATTTLKWINWQKISITTGTSIKRVVK</sequence>
<organism evidence="1 2">
    <name type="scientific">Glossina austeni</name>
    <name type="common">Savannah tsetse fly</name>
    <dbReference type="NCBI Taxonomy" id="7395"/>
    <lineage>
        <taxon>Eukaryota</taxon>
        <taxon>Metazoa</taxon>
        <taxon>Ecdysozoa</taxon>
        <taxon>Arthropoda</taxon>
        <taxon>Hexapoda</taxon>
        <taxon>Insecta</taxon>
        <taxon>Pterygota</taxon>
        <taxon>Neoptera</taxon>
        <taxon>Endopterygota</taxon>
        <taxon>Diptera</taxon>
        <taxon>Brachycera</taxon>
        <taxon>Muscomorpha</taxon>
        <taxon>Hippoboscoidea</taxon>
        <taxon>Glossinidae</taxon>
        <taxon>Glossina</taxon>
    </lineage>
</organism>
<protein>
    <submittedName>
        <fullName evidence="1">Uncharacterized protein</fullName>
    </submittedName>
</protein>
<accession>A0A1A9VRR6</accession>
<dbReference type="AlphaFoldDB" id="A0A1A9VRR6"/>
<dbReference type="VEuPathDB" id="VectorBase:GAUT045422"/>
<keyword evidence="2" id="KW-1185">Reference proteome</keyword>
<name>A0A1A9VRR6_GLOAU</name>
<dbReference type="Proteomes" id="UP000078200">
    <property type="component" value="Unassembled WGS sequence"/>
</dbReference>
<dbReference type="EnsemblMetazoa" id="GAUT045422-RA">
    <property type="protein sequence ID" value="GAUT045422-PA"/>
    <property type="gene ID" value="GAUT045422"/>
</dbReference>
<reference evidence="1" key="1">
    <citation type="submission" date="2020-05" db="UniProtKB">
        <authorList>
            <consortium name="EnsemblMetazoa"/>
        </authorList>
    </citation>
    <scope>IDENTIFICATION</scope>
    <source>
        <strain evidence="1">TTRI</strain>
    </source>
</reference>
<proteinExistence type="predicted"/>
<evidence type="ECO:0000313" key="1">
    <source>
        <dbReference type="EnsemblMetazoa" id="GAUT045422-PA"/>
    </source>
</evidence>